<organism evidence="1 2">
    <name type="scientific">Streptomyces lydicamycinicus</name>
    <dbReference type="NCBI Taxonomy" id="1546107"/>
    <lineage>
        <taxon>Bacteria</taxon>
        <taxon>Bacillati</taxon>
        <taxon>Actinomycetota</taxon>
        <taxon>Actinomycetes</taxon>
        <taxon>Kitasatosporales</taxon>
        <taxon>Streptomycetaceae</taxon>
        <taxon>Streptomyces</taxon>
    </lineage>
</organism>
<protein>
    <submittedName>
        <fullName evidence="1">Uncharacterized protein</fullName>
    </submittedName>
</protein>
<sequence length="225" mass="24359">MNDQSAALAGEVLEQKLRDEVVLLGVRRHEVTVTRSASPPPPFLTGGPRACGVPGPGAGACRGSCCLHPRGWSRTGQLPRLRQLLVPGTQGSFVRERHAVRLEDVWDLLPPNLDYLLTGRERLTPLSVGDVIIGDYAHPLLSASVCEIPDRVIEASTCAALADFLTSYPAVAKHESYVITRPLNLGSKALPDYARYNHGGGELVVNWEMPQGQRPRPNAWSTCGP</sequence>
<evidence type="ECO:0000313" key="1">
    <source>
        <dbReference type="EMBL" id="GAO11993.1"/>
    </source>
</evidence>
<dbReference type="AlphaFoldDB" id="A0A0P4RGB1"/>
<name>A0A0P4RGB1_9ACTN</name>
<reference evidence="2" key="1">
    <citation type="submission" date="2014-09" db="EMBL/GenBank/DDBJ databases">
        <title>Whole genome shotgun sequence of Streptomyces sp. NBRC 110027.</title>
        <authorList>
            <person name="Komaki H."/>
            <person name="Ichikawa N."/>
            <person name="Katano-Makiyama Y."/>
            <person name="Hosoyama A."/>
            <person name="Hashimoto M."/>
            <person name="Uohara A."/>
            <person name="Kitahashi Y."/>
            <person name="Ohji S."/>
            <person name="Kimura A."/>
            <person name="Yamazoe A."/>
            <person name="Igarashi Y."/>
            <person name="Fujita N."/>
        </authorList>
    </citation>
    <scope>NUCLEOTIDE SEQUENCE [LARGE SCALE GENOMIC DNA]</scope>
    <source>
        <strain evidence="2">NBRC 110027</strain>
    </source>
</reference>
<evidence type="ECO:0000313" key="2">
    <source>
        <dbReference type="Proteomes" id="UP000048965"/>
    </source>
</evidence>
<reference evidence="1 2" key="2">
    <citation type="journal article" date="2015" name="Stand. Genomic Sci.">
        <title>Draft genome sequence of marine-derived Streptomyces sp. TP-A0598, a producer of anti-MRSA antibiotic lydicamycins.</title>
        <authorList>
            <person name="Komaki H."/>
            <person name="Ichikawa N."/>
            <person name="Hosoyama A."/>
            <person name="Fujita N."/>
            <person name="Igarashi Y."/>
        </authorList>
    </citation>
    <scope>NUCLEOTIDE SEQUENCE [LARGE SCALE GENOMIC DNA]</scope>
    <source>
        <strain evidence="1 2">NBRC 110027</strain>
    </source>
</reference>
<comment type="caution">
    <text evidence="1">The sequence shown here is derived from an EMBL/GenBank/DDBJ whole genome shotgun (WGS) entry which is preliminary data.</text>
</comment>
<accession>A0A0P4RGB1</accession>
<dbReference type="Proteomes" id="UP000048965">
    <property type="component" value="Unassembled WGS sequence"/>
</dbReference>
<dbReference type="EMBL" id="BBNO01000009">
    <property type="protein sequence ID" value="GAO11993.1"/>
    <property type="molecule type" value="Genomic_DNA"/>
</dbReference>
<keyword evidence="2" id="KW-1185">Reference proteome</keyword>
<proteinExistence type="predicted"/>
<gene>
    <name evidence="1" type="ORF">TPA0598_09_02840</name>
</gene>